<sequence>MFFGFSVPKNGHPYLKDDHIYNTLEDGYIKSNILNEEVTKNWDPSQYAENIAKFYELPGAHPVPSRDGNGFNYFGFYNDWNPKLMKEILKWF</sequence>
<accession>A0AA38LYD9</accession>
<evidence type="ECO:0000313" key="1">
    <source>
        <dbReference type="EMBL" id="KAJ3615950.1"/>
    </source>
</evidence>
<evidence type="ECO:0000313" key="2">
    <source>
        <dbReference type="Proteomes" id="UP001168821"/>
    </source>
</evidence>
<comment type="caution">
    <text evidence="1">The sequence shown here is derived from an EMBL/GenBank/DDBJ whole genome shotgun (WGS) entry which is preliminary data.</text>
</comment>
<protein>
    <submittedName>
        <fullName evidence="1">Uncharacterized protein</fullName>
    </submittedName>
</protein>
<reference evidence="1" key="1">
    <citation type="journal article" date="2023" name="G3 (Bethesda)">
        <title>Whole genome assemblies of Zophobas morio and Tenebrio molitor.</title>
        <authorList>
            <person name="Kaur S."/>
            <person name="Stinson S.A."/>
            <person name="diCenzo G.C."/>
        </authorList>
    </citation>
    <scope>NUCLEOTIDE SEQUENCE</scope>
    <source>
        <strain evidence="1">QUZm001</strain>
    </source>
</reference>
<dbReference type="Proteomes" id="UP001168821">
    <property type="component" value="Unassembled WGS sequence"/>
</dbReference>
<gene>
    <name evidence="1" type="ORF">Zmor_012173</name>
</gene>
<keyword evidence="2" id="KW-1185">Reference proteome</keyword>
<dbReference type="EMBL" id="JALNTZ010003807">
    <property type="protein sequence ID" value="KAJ3615950.1"/>
    <property type="molecule type" value="Genomic_DNA"/>
</dbReference>
<dbReference type="AlphaFoldDB" id="A0AA38LYD9"/>
<proteinExistence type="predicted"/>
<name>A0AA38LYD9_9CUCU</name>
<organism evidence="1 2">
    <name type="scientific">Zophobas morio</name>
    <dbReference type="NCBI Taxonomy" id="2755281"/>
    <lineage>
        <taxon>Eukaryota</taxon>
        <taxon>Metazoa</taxon>
        <taxon>Ecdysozoa</taxon>
        <taxon>Arthropoda</taxon>
        <taxon>Hexapoda</taxon>
        <taxon>Insecta</taxon>
        <taxon>Pterygota</taxon>
        <taxon>Neoptera</taxon>
        <taxon>Endopterygota</taxon>
        <taxon>Coleoptera</taxon>
        <taxon>Polyphaga</taxon>
        <taxon>Cucujiformia</taxon>
        <taxon>Tenebrionidae</taxon>
        <taxon>Zophobas</taxon>
    </lineage>
</organism>